<feature type="domain" description="Xylose isomerase-like TIM barrel" evidence="3">
    <location>
        <begin position="23"/>
        <end position="251"/>
    </location>
</feature>
<evidence type="ECO:0000313" key="4">
    <source>
        <dbReference type="EMBL" id="RFA15290.1"/>
    </source>
</evidence>
<name>A0A3E0VZX6_9MICO</name>
<dbReference type="InterPro" id="IPR036237">
    <property type="entry name" value="Xyl_isomerase-like_sf"/>
</dbReference>
<dbReference type="EMBL" id="NBXA01000007">
    <property type="protein sequence ID" value="RFA15290.1"/>
    <property type="molecule type" value="Genomic_DNA"/>
</dbReference>
<dbReference type="PANTHER" id="PTHR12110:SF47">
    <property type="match status" value="1"/>
</dbReference>
<reference evidence="4 5" key="1">
    <citation type="submission" date="2017-04" db="EMBL/GenBank/DDBJ databases">
        <title>Comparative genome analysis of Subtercola boreus.</title>
        <authorList>
            <person name="Cho Y.-J."/>
            <person name="Cho A."/>
            <person name="Kim O.-S."/>
            <person name="Lee J.-I."/>
        </authorList>
    </citation>
    <scope>NUCLEOTIDE SEQUENCE [LARGE SCALE GENOMIC DNA]</scope>
    <source>
        <strain evidence="4 5">P27444</strain>
    </source>
</reference>
<comment type="caution">
    <text evidence="4">The sequence shown here is derived from an EMBL/GenBank/DDBJ whole genome shotgun (WGS) entry which is preliminary data.</text>
</comment>
<keyword evidence="1" id="KW-0119">Carbohydrate metabolism</keyword>
<dbReference type="InterPro" id="IPR050312">
    <property type="entry name" value="IolE/XylAMocC-like"/>
</dbReference>
<dbReference type="Gene3D" id="3.20.20.150">
    <property type="entry name" value="Divalent-metal-dependent TIM barrel enzymes"/>
    <property type="match status" value="1"/>
</dbReference>
<evidence type="ECO:0000313" key="5">
    <source>
        <dbReference type="Proteomes" id="UP000256709"/>
    </source>
</evidence>
<evidence type="ECO:0000256" key="1">
    <source>
        <dbReference type="ARBA" id="ARBA00023277"/>
    </source>
</evidence>
<feature type="region of interest" description="Disordered" evidence="2">
    <location>
        <begin position="259"/>
        <end position="295"/>
    </location>
</feature>
<evidence type="ECO:0000259" key="3">
    <source>
        <dbReference type="Pfam" id="PF01261"/>
    </source>
</evidence>
<dbReference type="InterPro" id="IPR013022">
    <property type="entry name" value="Xyl_isomerase-like_TIM-brl"/>
</dbReference>
<dbReference type="AlphaFoldDB" id="A0A3E0VZX6"/>
<accession>A0A3E0VZX6</accession>
<dbReference type="Proteomes" id="UP000256709">
    <property type="component" value="Unassembled WGS sequence"/>
</dbReference>
<dbReference type="Pfam" id="PF01261">
    <property type="entry name" value="AP_endonuc_2"/>
    <property type="match status" value="1"/>
</dbReference>
<dbReference type="OrthoDB" id="3248123at2"/>
<feature type="compositionally biased region" description="Basic and acidic residues" evidence="2">
    <location>
        <begin position="275"/>
        <end position="295"/>
    </location>
</feature>
<gene>
    <name evidence="4" type="ORF">B7R21_04525</name>
</gene>
<proteinExistence type="predicted"/>
<sequence length="295" mass="32576">MMRIGMSTSCVYPLGVEEGFRCASLAGYDGVEVMVTRDEVTQSPDTLLALSEKYGMPILSIHAPVLLLTHFVWGRDPKVKLEKSADLARAVGASAVVVHPPFRWQSGYAENFLRIVQETTETYGVEIAVENMFPWKVKGSSLAAYSPGWDPVVMDCAAVTLDFSHAALSGRDSLEMAEALGPRLRHVHLCDGSGSLDEGRVFDEHLLPGYGGQPVQEVLAFLSANDWDGSVVAEVNTRKAKTEEERLRMLRETLAFGRQEAWEQTPKPLKKRTQKKAEKADRKAVKARARDASNK</sequence>
<protein>
    <recommendedName>
        <fullName evidence="3">Xylose isomerase-like TIM barrel domain-containing protein</fullName>
    </recommendedName>
</protein>
<dbReference type="RefSeq" id="WP_116282052.1">
    <property type="nucleotide sequence ID" value="NZ_NBXA01000007.1"/>
</dbReference>
<dbReference type="PANTHER" id="PTHR12110">
    <property type="entry name" value="HYDROXYPYRUVATE ISOMERASE"/>
    <property type="match status" value="1"/>
</dbReference>
<dbReference type="SUPFAM" id="SSF51658">
    <property type="entry name" value="Xylose isomerase-like"/>
    <property type="match status" value="1"/>
</dbReference>
<evidence type="ECO:0000256" key="2">
    <source>
        <dbReference type="SAM" id="MobiDB-lite"/>
    </source>
</evidence>
<organism evidence="4 5">
    <name type="scientific">Subtercola boreus</name>
    <dbReference type="NCBI Taxonomy" id="120213"/>
    <lineage>
        <taxon>Bacteria</taxon>
        <taxon>Bacillati</taxon>
        <taxon>Actinomycetota</taxon>
        <taxon>Actinomycetes</taxon>
        <taxon>Micrococcales</taxon>
        <taxon>Microbacteriaceae</taxon>
        <taxon>Subtercola</taxon>
    </lineage>
</organism>